<organism evidence="2 3">
    <name type="scientific">Cronobacter dublinensis</name>
    <dbReference type="NCBI Taxonomy" id="413497"/>
    <lineage>
        <taxon>Bacteria</taxon>
        <taxon>Pseudomonadati</taxon>
        <taxon>Pseudomonadota</taxon>
        <taxon>Gammaproteobacteria</taxon>
        <taxon>Enterobacterales</taxon>
        <taxon>Enterobacteriaceae</taxon>
        <taxon>Cronobacter</taxon>
    </lineage>
</organism>
<feature type="transmembrane region" description="Helical" evidence="1">
    <location>
        <begin position="57"/>
        <end position="79"/>
    </location>
</feature>
<sequence length="92" mass="10092">MKNESCAFSRIERACLLYAIAFLLAAALYNFIAGLTLRDPGGLTESARLLFALNRELPSLTLLCLMTGFAVAGLCHYGIRHALRPSLMETEN</sequence>
<keyword evidence="1" id="KW-0472">Membrane</keyword>
<dbReference type="RefSeq" id="WP_044593645.1">
    <property type="nucleotide sequence ID" value="NZ_NRNP01000014.1"/>
</dbReference>
<dbReference type="EMBL" id="RPBY01000013">
    <property type="protein sequence ID" value="NCH89940.1"/>
    <property type="molecule type" value="Genomic_DNA"/>
</dbReference>
<evidence type="ECO:0000313" key="2">
    <source>
        <dbReference type="EMBL" id="NCH89940.1"/>
    </source>
</evidence>
<accession>A0A9Q4T8L0</accession>
<protein>
    <submittedName>
        <fullName evidence="2">Uncharacterized protein</fullName>
    </submittedName>
</protein>
<dbReference type="Proteomes" id="UP000778262">
    <property type="component" value="Unassembled WGS sequence"/>
</dbReference>
<proteinExistence type="predicted"/>
<dbReference type="AlphaFoldDB" id="A0A9Q4T8L0"/>
<name>A0A9Q4T8L0_9ENTR</name>
<evidence type="ECO:0000313" key="3">
    <source>
        <dbReference type="Proteomes" id="UP000778262"/>
    </source>
</evidence>
<evidence type="ECO:0000256" key="1">
    <source>
        <dbReference type="SAM" id="Phobius"/>
    </source>
</evidence>
<feature type="transmembrane region" description="Helical" evidence="1">
    <location>
        <begin position="15"/>
        <end position="37"/>
    </location>
</feature>
<keyword evidence="1" id="KW-0812">Transmembrane</keyword>
<reference evidence="2" key="1">
    <citation type="submission" date="2018-11" db="EMBL/GenBank/DDBJ databases">
        <title>Genomics analysis of Putative Virulence Factors on Adhesion and Cytotoxicity for Cronobacter spp.</title>
        <authorList>
            <person name="Cui J."/>
        </authorList>
    </citation>
    <scope>NUCLEOTIDE SEQUENCE</scope>
    <source>
        <strain evidence="2">SD69</strain>
    </source>
</reference>
<comment type="caution">
    <text evidence="2">The sequence shown here is derived from an EMBL/GenBank/DDBJ whole genome shotgun (WGS) entry which is preliminary data.</text>
</comment>
<keyword evidence="1" id="KW-1133">Transmembrane helix</keyword>
<gene>
    <name evidence="2" type="ORF">EHJ13_21250</name>
</gene>